<keyword evidence="2" id="KW-1185">Reference proteome</keyword>
<sequence length="80" mass="9128">MGPTRGSRSSAKMWDSAAMAAKMDARFSYLELRVSVGDVFRGCLSKWIPTKQSKITILDNIRRTNLRGDSELSKLLYQWE</sequence>
<gene>
    <name evidence="1" type="ORF">MUK42_32681</name>
</gene>
<reference evidence="1" key="1">
    <citation type="submission" date="2022-05" db="EMBL/GenBank/DDBJ databases">
        <title>The Musa troglodytarum L. genome provides insights into the mechanism of non-climacteric behaviour and enrichment of carotenoids.</title>
        <authorList>
            <person name="Wang J."/>
        </authorList>
    </citation>
    <scope>NUCLEOTIDE SEQUENCE</scope>
    <source>
        <tissue evidence="1">Leaf</tissue>
    </source>
</reference>
<accession>A0A9E7H6B2</accession>
<evidence type="ECO:0000313" key="1">
    <source>
        <dbReference type="EMBL" id="URE27571.1"/>
    </source>
</evidence>
<dbReference type="AlphaFoldDB" id="A0A9E7H6B2"/>
<protein>
    <submittedName>
        <fullName evidence="1">Caffeoyl-CoA O-methyltransferase</fullName>
    </submittedName>
</protein>
<dbReference type="OrthoDB" id="10251242at2759"/>
<dbReference type="Proteomes" id="UP001055439">
    <property type="component" value="Chromosome 8"/>
</dbReference>
<proteinExistence type="predicted"/>
<name>A0A9E7H6B2_9LILI</name>
<evidence type="ECO:0000313" key="2">
    <source>
        <dbReference type="Proteomes" id="UP001055439"/>
    </source>
</evidence>
<organism evidence="1 2">
    <name type="scientific">Musa troglodytarum</name>
    <name type="common">fe'i banana</name>
    <dbReference type="NCBI Taxonomy" id="320322"/>
    <lineage>
        <taxon>Eukaryota</taxon>
        <taxon>Viridiplantae</taxon>
        <taxon>Streptophyta</taxon>
        <taxon>Embryophyta</taxon>
        <taxon>Tracheophyta</taxon>
        <taxon>Spermatophyta</taxon>
        <taxon>Magnoliopsida</taxon>
        <taxon>Liliopsida</taxon>
        <taxon>Zingiberales</taxon>
        <taxon>Musaceae</taxon>
        <taxon>Musa</taxon>
    </lineage>
</organism>
<dbReference type="EMBL" id="CP097510">
    <property type="protein sequence ID" value="URE27571.1"/>
    <property type="molecule type" value="Genomic_DNA"/>
</dbReference>